<dbReference type="AlphaFoldDB" id="A0A1S2NTL8"/>
<keyword evidence="1" id="KW-0175">Coiled coil</keyword>
<evidence type="ECO:0000256" key="2">
    <source>
        <dbReference type="SAM" id="MobiDB-lite"/>
    </source>
</evidence>
<evidence type="ECO:0000256" key="1">
    <source>
        <dbReference type="SAM" id="Coils"/>
    </source>
</evidence>
<feature type="coiled-coil region" evidence="1">
    <location>
        <begin position="23"/>
        <end position="57"/>
    </location>
</feature>
<dbReference type="EMBL" id="MLYO01000165">
    <property type="protein sequence ID" value="OIJ84797.1"/>
    <property type="molecule type" value="Genomic_DNA"/>
</dbReference>
<dbReference type="RefSeq" id="WP_071386760.1">
    <property type="nucleotide sequence ID" value="NZ_MLYO01000165.1"/>
</dbReference>
<name>A0A1S2NTL8_9ACTN</name>
<feature type="compositionally biased region" description="Polar residues" evidence="2">
    <location>
        <begin position="137"/>
        <end position="149"/>
    </location>
</feature>
<sequence length="149" mass="16614">MDDQVTPLLERIDAREREVVGDAAQIRAQMDELTVRLRELDEEIESLAVTRKTLLALPPATPEPAEEPPVLPAHPAYQQILDVFADATGPMRARDLCQALDLPLKPKNIESTRHKLKRLVGLGVLPEPEPGLFAQRRPSNSVNPRHQPT</sequence>
<feature type="region of interest" description="Disordered" evidence="2">
    <location>
        <begin position="128"/>
        <end position="149"/>
    </location>
</feature>
<proteinExistence type="predicted"/>
<protein>
    <submittedName>
        <fullName evidence="3">Uncharacterized protein</fullName>
    </submittedName>
</protein>
<gene>
    <name evidence="3" type="ORF">BIV23_44960</name>
</gene>
<comment type="caution">
    <text evidence="3">The sequence shown here is derived from an EMBL/GenBank/DDBJ whole genome shotgun (WGS) entry which is preliminary data.</text>
</comment>
<reference evidence="3 4" key="1">
    <citation type="submission" date="2016-10" db="EMBL/GenBank/DDBJ databases">
        <title>Genome sequence of Streptomyces sp. MUSC 1.</title>
        <authorList>
            <person name="Lee L.-H."/>
            <person name="Ser H.-L."/>
            <person name="Law J.W.-F."/>
        </authorList>
    </citation>
    <scope>NUCLEOTIDE SEQUENCE [LARGE SCALE GENOMIC DNA]</scope>
    <source>
        <strain evidence="3 4">MUSC 1</strain>
    </source>
</reference>
<organism evidence="3 4">
    <name type="scientific">Streptomyces monashensis</name>
    <dbReference type="NCBI Taxonomy" id="1678012"/>
    <lineage>
        <taxon>Bacteria</taxon>
        <taxon>Bacillati</taxon>
        <taxon>Actinomycetota</taxon>
        <taxon>Actinomycetes</taxon>
        <taxon>Kitasatosporales</taxon>
        <taxon>Streptomycetaceae</taxon>
        <taxon>Streptomyces</taxon>
    </lineage>
</organism>
<evidence type="ECO:0000313" key="3">
    <source>
        <dbReference type="EMBL" id="OIJ84797.1"/>
    </source>
</evidence>
<keyword evidence="4" id="KW-1185">Reference proteome</keyword>
<dbReference type="Proteomes" id="UP000179642">
    <property type="component" value="Unassembled WGS sequence"/>
</dbReference>
<accession>A0A1S2NTL8</accession>
<evidence type="ECO:0000313" key="4">
    <source>
        <dbReference type="Proteomes" id="UP000179642"/>
    </source>
</evidence>
<dbReference type="OrthoDB" id="4315401at2"/>